<dbReference type="Proteomes" id="UP000469421">
    <property type="component" value="Unassembled WGS sequence"/>
</dbReference>
<name>A0A6N7LU87_9GAMM</name>
<comment type="caution">
    <text evidence="1">The sequence shown here is derived from an EMBL/GenBank/DDBJ whole genome shotgun (WGS) entry which is preliminary data.</text>
</comment>
<organism evidence="1 2">
    <name type="scientific">Alcanivorax sediminis</name>
    <dbReference type="NCBI Taxonomy" id="2663008"/>
    <lineage>
        <taxon>Bacteria</taxon>
        <taxon>Pseudomonadati</taxon>
        <taxon>Pseudomonadota</taxon>
        <taxon>Gammaproteobacteria</taxon>
        <taxon>Oceanospirillales</taxon>
        <taxon>Alcanivoracaceae</taxon>
        <taxon>Alcanivorax</taxon>
    </lineage>
</organism>
<accession>A0A6N7LU87</accession>
<keyword evidence="2" id="KW-1185">Reference proteome</keyword>
<reference evidence="1 2" key="1">
    <citation type="submission" date="2019-10" db="EMBL/GenBank/DDBJ databases">
        <title>Alcanivorax sp.PA15-N-34 draft genome sequence.</title>
        <authorList>
            <person name="Liao X."/>
            <person name="Shao Z."/>
        </authorList>
    </citation>
    <scope>NUCLEOTIDE SEQUENCE [LARGE SCALE GENOMIC DNA]</scope>
    <source>
        <strain evidence="1 2">PA15-N-34</strain>
    </source>
</reference>
<dbReference type="CDD" id="cd18773">
    <property type="entry name" value="PDC1_HK_sensor"/>
    <property type="match status" value="1"/>
</dbReference>
<evidence type="ECO:0000313" key="2">
    <source>
        <dbReference type="Proteomes" id="UP000469421"/>
    </source>
</evidence>
<sequence>MSTAIVALCFSGPTLADDVSPELVAFARTQAAHIAARTDVIEHIIAQNTNHAHLTLEEISRLDVHWRQQYGSQDSPLIHRLMNTPLSDALRSLQLRSSELITEIIIMDNRGLNVAQSSVTSDYWQGDEAKWQQTFLLGPGAEHVGELGRDESTGSIQIQVSRTVTDHNGHPIGAVTVGVAPLQF</sequence>
<proteinExistence type="predicted"/>
<dbReference type="Gene3D" id="3.30.450.20">
    <property type="entry name" value="PAS domain"/>
    <property type="match status" value="1"/>
</dbReference>
<dbReference type="AlphaFoldDB" id="A0A6N7LU87"/>
<gene>
    <name evidence="1" type="ORF">GFN93_04900</name>
</gene>
<protein>
    <submittedName>
        <fullName evidence="1">Uncharacterized protein</fullName>
    </submittedName>
</protein>
<evidence type="ECO:0000313" key="1">
    <source>
        <dbReference type="EMBL" id="MQX52575.1"/>
    </source>
</evidence>
<dbReference type="EMBL" id="WIRE01000001">
    <property type="protein sequence ID" value="MQX52575.1"/>
    <property type="molecule type" value="Genomic_DNA"/>
</dbReference>